<dbReference type="STRING" id="136857.CTEST_03025"/>
<dbReference type="AlphaFoldDB" id="A0A0G3H5L2"/>
<evidence type="ECO:0000313" key="5">
    <source>
        <dbReference type="EMBL" id="AKK08060.1"/>
    </source>
</evidence>
<dbReference type="PROSITE" id="PS50987">
    <property type="entry name" value="HTH_ARSR_2"/>
    <property type="match status" value="1"/>
</dbReference>
<dbReference type="Proteomes" id="UP000035540">
    <property type="component" value="Chromosome"/>
</dbReference>
<keyword evidence="3" id="KW-0804">Transcription</keyword>
<dbReference type="GO" id="GO:0003677">
    <property type="term" value="F:DNA binding"/>
    <property type="evidence" value="ECO:0007669"/>
    <property type="project" value="UniProtKB-KW"/>
</dbReference>
<proteinExistence type="predicted"/>
<dbReference type="InterPro" id="IPR036390">
    <property type="entry name" value="WH_DNA-bd_sf"/>
</dbReference>
<dbReference type="PANTHER" id="PTHR33154">
    <property type="entry name" value="TRANSCRIPTIONAL REGULATOR, ARSR FAMILY"/>
    <property type="match status" value="1"/>
</dbReference>
<reference evidence="6" key="2">
    <citation type="submission" date="2015-05" db="EMBL/GenBank/DDBJ databases">
        <title>Complete genome sequence of Corynebacterium testudinoris DSM 44614, recovered from necrotic lesions in the mouth of a tortoise.</title>
        <authorList>
            <person name="Ruckert C."/>
            <person name="Albersmeier A."/>
            <person name="Winkler A."/>
            <person name="Tauch A."/>
        </authorList>
    </citation>
    <scope>NUCLEOTIDE SEQUENCE [LARGE SCALE GENOMIC DNA]</scope>
    <source>
        <strain evidence="6">DSM 44614</strain>
    </source>
</reference>
<gene>
    <name evidence="5" type="ORF">CTEST_03025</name>
</gene>
<dbReference type="SMART" id="SM00418">
    <property type="entry name" value="HTH_ARSR"/>
    <property type="match status" value="1"/>
</dbReference>
<sequence length="125" mass="13360">MYDGGMSAALEELVVCPDHGDGRECCSLSCGPLDTSRAQRLAVMLKALADPTRLRLLSHIASQGCESVCACDLTGPLGVNQSTVSHHTTKLVDAGLLAREQRGKWAYYTVIPAAFQELRSVLDLG</sequence>
<dbReference type="Pfam" id="PF01022">
    <property type="entry name" value="HTH_5"/>
    <property type="match status" value="1"/>
</dbReference>
<evidence type="ECO:0000259" key="4">
    <source>
        <dbReference type="PROSITE" id="PS50987"/>
    </source>
</evidence>
<reference evidence="5 6" key="1">
    <citation type="journal article" date="2015" name="Genome Announc.">
        <title>Complete Genome Sequence of the Type Strain Corynebacterium testudinoris DSM 44614, Recovered from Necrotic Lesions in the Mouth of a Tortoise.</title>
        <authorList>
            <person name="Ruckert C."/>
            <person name="Kriete M."/>
            <person name="Jaenicke S."/>
            <person name="Winkler A."/>
            <person name="Tauch A."/>
        </authorList>
    </citation>
    <scope>NUCLEOTIDE SEQUENCE [LARGE SCALE GENOMIC DNA]</scope>
    <source>
        <strain evidence="5 6">DSM 44614</strain>
    </source>
</reference>
<dbReference type="PANTHER" id="PTHR33154:SF18">
    <property type="entry name" value="ARSENICAL RESISTANCE OPERON REPRESSOR"/>
    <property type="match status" value="1"/>
</dbReference>
<dbReference type="InterPro" id="IPR036388">
    <property type="entry name" value="WH-like_DNA-bd_sf"/>
</dbReference>
<dbReference type="GO" id="GO:0003700">
    <property type="term" value="F:DNA-binding transcription factor activity"/>
    <property type="evidence" value="ECO:0007669"/>
    <property type="project" value="InterPro"/>
</dbReference>
<dbReference type="CDD" id="cd00090">
    <property type="entry name" value="HTH_ARSR"/>
    <property type="match status" value="1"/>
</dbReference>
<feature type="domain" description="HTH arsR-type" evidence="4">
    <location>
        <begin position="33"/>
        <end position="125"/>
    </location>
</feature>
<dbReference type="InterPro" id="IPR051081">
    <property type="entry name" value="HTH_MetalResp_TranReg"/>
</dbReference>
<dbReference type="EMBL" id="CP011545">
    <property type="protein sequence ID" value="AKK08060.1"/>
    <property type="molecule type" value="Genomic_DNA"/>
</dbReference>
<keyword evidence="1" id="KW-0805">Transcription regulation</keyword>
<evidence type="ECO:0000313" key="6">
    <source>
        <dbReference type="Proteomes" id="UP000035540"/>
    </source>
</evidence>
<accession>A0A0G3H5L2</accession>
<keyword evidence="6" id="KW-1185">Reference proteome</keyword>
<dbReference type="InterPro" id="IPR001845">
    <property type="entry name" value="HTH_ArsR_DNA-bd_dom"/>
</dbReference>
<dbReference type="PATRIC" id="fig|136857.5.peg.598"/>
<organism evidence="5 6">
    <name type="scientific">Corynebacterium testudinoris</name>
    <dbReference type="NCBI Taxonomy" id="136857"/>
    <lineage>
        <taxon>Bacteria</taxon>
        <taxon>Bacillati</taxon>
        <taxon>Actinomycetota</taxon>
        <taxon>Actinomycetes</taxon>
        <taxon>Mycobacteriales</taxon>
        <taxon>Corynebacteriaceae</taxon>
        <taxon>Corynebacterium</taxon>
    </lineage>
</organism>
<dbReference type="SUPFAM" id="SSF46785">
    <property type="entry name" value="Winged helix' DNA-binding domain"/>
    <property type="match status" value="1"/>
</dbReference>
<dbReference type="Gene3D" id="1.10.10.10">
    <property type="entry name" value="Winged helix-like DNA-binding domain superfamily/Winged helix DNA-binding domain"/>
    <property type="match status" value="1"/>
</dbReference>
<dbReference type="PRINTS" id="PR00778">
    <property type="entry name" value="HTHARSR"/>
</dbReference>
<keyword evidence="2" id="KW-0238">DNA-binding</keyword>
<evidence type="ECO:0000256" key="3">
    <source>
        <dbReference type="ARBA" id="ARBA00023163"/>
    </source>
</evidence>
<evidence type="ECO:0000256" key="2">
    <source>
        <dbReference type="ARBA" id="ARBA00023125"/>
    </source>
</evidence>
<dbReference type="NCBIfam" id="NF033788">
    <property type="entry name" value="HTH_metalloreg"/>
    <property type="match status" value="1"/>
</dbReference>
<name>A0A0G3H5L2_9CORY</name>
<evidence type="ECO:0000256" key="1">
    <source>
        <dbReference type="ARBA" id="ARBA00023015"/>
    </source>
</evidence>
<dbReference type="KEGG" id="cted:CTEST_03025"/>
<protein>
    <submittedName>
        <fullName evidence="5">Putative transcriptional regulator</fullName>
    </submittedName>
</protein>
<dbReference type="InterPro" id="IPR011991">
    <property type="entry name" value="ArsR-like_HTH"/>
</dbReference>